<comment type="caution">
    <text evidence="2">The sequence shown here is derived from an EMBL/GenBank/DDBJ whole genome shotgun (WGS) entry which is preliminary data.</text>
</comment>
<accession>A0A815WVR1</accession>
<dbReference type="PANTHER" id="PTHR46060:SF1">
    <property type="entry name" value="MARINER MOS1 TRANSPOSASE-LIKE PROTEIN"/>
    <property type="match status" value="1"/>
</dbReference>
<dbReference type="Gene3D" id="3.30.420.10">
    <property type="entry name" value="Ribonuclease H-like superfamily/Ribonuclease H"/>
    <property type="match status" value="1"/>
</dbReference>
<evidence type="ECO:0000259" key="1">
    <source>
        <dbReference type="Pfam" id="PF13358"/>
    </source>
</evidence>
<evidence type="ECO:0000313" key="5">
    <source>
        <dbReference type="Proteomes" id="UP000663852"/>
    </source>
</evidence>
<dbReference type="PANTHER" id="PTHR46060">
    <property type="entry name" value="MARINER MOS1 TRANSPOSASE-LIKE PROTEIN"/>
    <property type="match status" value="1"/>
</dbReference>
<dbReference type="Pfam" id="PF13358">
    <property type="entry name" value="DDE_3"/>
    <property type="match status" value="1"/>
</dbReference>
<organism evidence="2 5">
    <name type="scientific">Adineta ricciae</name>
    <name type="common">Rotifer</name>
    <dbReference type="NCBI Taxonomy" id="249248"/>
    <lineage>
        <taxon>Eukaryota</taxon>
        <taxon>Metazoa</taxon>
        <taxon>Spiralia</taxon>
        <taxon>Gnathifera</taxon>
        <taxon>Rotifera</taxon>
        <taxon>Eurotatoria</taxon>
        <taxon>Bdelloidea</taxon>
        <taxon>Adinetida</taxon>
        <taxon>Adinetidae</taxon>
        <taxon>Adineta</taxon>
    </lineage>
</organism>
<name>A0A815WVR1_ADIRI</name>
<feature type="domain" description="Tc1-like transposase DDE" evidence="1">
    <location>
        <begin position="32"/>
        <end position="171"/>
    </location>
</feature>
<reference evidence="2" key="1">
    <citation type="submission" date="2021-02" db="EMBL/GenBank/DDBJ databases">
        <authorList>
            <person name="Nowell W R."/>
        </authorList>
    </citation>
    <scope>NUCLEOTIDE SEQUENCE</scope>
</reference>
<sequence length="220" mass="25943">MEFCRYSFERFEEGRSRRVYDIITGDESWFYHFDPETKEQSKVWVSKTDQRPTKVRRNRSSGKRMVAFFFMKSGLIKSVTLESDQNITAAWYVNHCLPQLFEAVSQRRKKSALRNLILHDDNARPHRAWTTTEFLTQNSVESYQNPPYSPDLSPCDFFLFPRLKKQVRGIQFVDDNSMLPALDQAIGSLTADDFKNCFKDSFVRKEKCIDVQGQYFEKIN</sequence>
<protein>
    <recommendedName>
        <fullName evidence="1">Tc1-like transposase DDE domain-containing protein</fullName>
    </recommendedName>
</protein>
<evidence type="ECO:0000313" key="4">
    <source>
        <dbReference type="Proteomes" id="UP000663828"/>
    </source>
</evidence>
<gene>
    <name evidence="2" type="ORF">EDS130_LOCUS45886</name>
    <name evidence="3" type="ORF">XAT740_LOCUS59101</name>
</gene>
<dbReference type="InterPro" id="IPR036397">
    <property type="entry name" value="RNaseH_sf"/>
</dbReference>
<dbReference type="Proteomes" id="UP000663852">
    <property type="component" value="Unassembled WGS sequence"/>
</dbReference>
<dbReference type="EMBL" id="CAJNOR010013432">
    <property type="protein sequence ID" value="CAF1673270.1"/>
    <property type="molecule type" value="Genomic_DNA"/>
</dbReference>
<dbReference type="GO" id="GO:0003676">
    <property type="term" value="F:nucleic acid binding"/>
    <property type="evidence" value="ECO:0007669"/>
    <property type="project" value="InterPro"/>
</dbReference>
<dbReference type="OrthoDB" id="10017160at2759"/>
<evidence type="ECO:0000313" key="2">
    <source>
        <dbReference type="EMBL" id="CAF1549287.1"/>
    </source>
</evidence>
<keyword evidence="4" id="KW-1185">Reference proteome</keyword>
<dbReference type="InterPro" id="IPR038717">
    <property type="entry name" value="Tc1-like_DDE_dom"/>
</dbReference>
<dbReference type="AlphaFoldDB" id="A0A815WVR1"/>
<evidence type="ECO:0000313" key="3">
    <source>
        <dbReference type="EMBL" id="CAF1673270.1"/>
    </source>
</evidence>
<dbReference type="InterPro" id="IPR052709">
    <property type="entry name" value="Transposase-MT_Hybrid"/>
</dbReference>
<proteinExistence type="predicted"/>
<dbReference type="EMBL" id="CAJNOJ010001327">
    <property type="protein sequence ID" value="CAF1549287.1"/>
    <property type="molecule type" value="Genomic_DNA"/>
</dbReference>
<dbReference type="Proteomes" id="UP000663828">
    <property type="component" value="Unassembled WGS sequence"/>
</dbReference>